<sequence>MLLFRVILDVSRIESIMTRLIKRTSYDSESYNSQEYNSRSFELELSRVFQRPSLKYSITISH</sequence>
<organism evidence="1 2">
    <name type="scientific">Suhomyces tanzawaensis NRRL Y-17324</name>
    <dbReference type="NCBI Taxonomy" id="984487"/>
    <lineage>
        <taxon>Eukaryota</taxon>
        <taxon>Fungi</taxon>
        <taxon>Dikarya</taxon>
        <taxon>Ascomycota</taxon>
        <taxon>Saccharomycotina</taxon>
        <taxon>Pichiomycetes</taxon>
        <taxon>Debaryomycetaceae</taxon>
        <taxon>Suhomyces</taxon>
    </lineage>
</organism>
<dbReference type="GeneID" id="30980398"/>
<dbReference type="AlphaFoldDB" id="A0A1E4SRE1"/>
<gene>
    <name evidence="1" type="ORF">CANTADRAFT_133477</name>
</gene>
<dbReference type="EMBL" id="KV453909">
    <property type="protein sequence ID" value="ODV82080.1"/>
    <property type="molecule type" value="Genomic_DNA"/>
</dbReference>
<evidence type="ECO:0000313" key="1">
    <source>
        <dbReference type="EMBL" id="ODV82080.1"/>
    </source>
</evidence>
<accession>A0A1E4SRE1</accession>
<proteinExistence type="predicted"/>
<name>A0A1E4SRE1_9ASCO</name>
<dbReference type="RefSeq" id="XP_020067202.1">
    <property type="nucleotide sequence ID" value="XM_020206261.1"/>
</dbReference>
<protein>
    <submittedName>
        <fullName evidence="1">Uncharacterized protein</fullName>
    </submittedName>
</protein>
<evidence type="ECO:0000313" key="2">
    <source>
        <dbReference type="Proteomes" id="UP000094285"/>
    </source>
</evidence>
<keyword evidence="2" id="KW-1185">Reference proteome</keyword>
<reference evidence="2" key="1">
    <citation type="submission" date="2016-05" db="EMBL/GenBank/DDBJ databases">
        <title>Comparative genomics of biotechnologically important yeasts.</title>
        <authorList>
            <consortium name="DOE Joint Genome Institute"/>
            <person name="Riley R."/>
            <person name="Haridas S."/>
            <person name="Wolfe K.H."/>
            <person name="Lopes M.R."/>
            <person name="Hittinger C.T."/>
            <person name="Goker M."/>
            <person name="Salamov A."/>
            <person name="Wisecaver J."/>
            <person name="Long T.M."/>
            <person name="Aerts A.L."/>
            <person name="Barry K."/>
            <person name="Choi C."/>
            <person name="Clum A."/>
            <person name="Coughlan A.Y."/>
            <person name="Deshpande S."/>
            <person name="Douglass A.P."/>
            <person name="Hanson S.J."/>
            <person name="Klenk H.-P."/>
            <person name="Labutti K."/>
            <person name="Lapidus A."/>
            <person name="Lindquist E."/>
            <person name="Lipzen A."/>
            <person name="Meier-Kolthoff J.P."/>
            <person name="Ohm R.A."/>
            <person name="Otillar R.P."/>
            <person name="Pangilinan J."/>
            <person name="Peng Y."/>
            <person name="Rokas A."/>
            <person name="Rosa C.A."/>
            <person name="Scheuner C."/>
            <person name="Sibirny A.A."/>
            <person name="Slot J.C."/>
            <person name="Stielow J.B."/>
            <person name="Sun H."/>
            <person name="Kurtzman C.P."/>
            <person name="Blackwell M."/>
            <person name="Grigoriev I.V."/>
            <person name="Jeffries T.W."/>
        </authorList>
    </citation>
    <scope>NUCLEOTIDE SEQUENCE [LARGE SCALE GENOMIC DNA]</scope>
    <source>
        <strain evidence="2">NRRL Y-17324</strain>
    </source>
</reference>
<dbReference type="Proteomes" id="UP000094285">
    <property type="component" value="Unassembled WGS sequence"/>
</dbReference>